<name>A0ABT6H8M5_9BACI</name>
<feature type="signal peptide" evidence="5">
    <location>
        <begin position="1"/>
        <end position="23"/>
    </location>
</feature>
<gene>
    <name evidence="8" type="ORF">P6P90_14815</name>
</gene>
<dbReference type="InterPro" id="IPR038765">
    <property type="entry name" value="Papain-like_cys_pep_sf"/>
</dbReference>
<dbReference type="Gene3D" id="3.90.1720.10">
    <property type="entry name" value="endopeptidase domain like (from Nostoc punctiforme)"/>
    <property type="match status" value="1"/>
</dbReference>
<evidence type="ECO:0000256" key="2">
    <source>
        <dbReference type="ARBA" id="ARBA00022670"/>
    </source>
</evidence>
<dbReference type="InterPro" id="IPR036028">
    <property type="entry name" value="SH3-like_dom_sf"/>
</dbReference>
<dbReference type="PROSITE" id="PS51935">
    <property type="entry name" value="NLPC_P60"/>
    <property type="match status" value="1"/>
</dbReference>
<evidence type="ECO:0000256" key="3">
    <source>
        <dbReference type="ARBA" id="ARBA00022801"/>
    </source>
</evidence>
<evidence type="ECO:0000256" key="1">
    <source>
        <dbReference type="ARBA" id="ARBA00007074"/>
    </source>
</evidence>
<dbReference type="EMBL" id="JARULN010000021">
    <property type="protein sequence ID" value="MDG5755213.1"/>
    <property type="molecule type" value="Genomic_DNA"/>
</dbReference>
<feature type="domain" description="NlpC/P60" evidence="7">
    <location>
        <begin position="296"/>
        <end position="416"/>
    </location>
</feature>
<dbReference type="PANTHER" id="PTHR34408:SF1">
    <property type="entry name" value="GLYCOSYL HYDROLASE FAMILY 19 DOMAIN-CONTAINING PROTEIN HI_1415"/>
    <property type="match status" value="1"/>
</dbReference>
<organism evidence="8 9">
    <name type="scientific">Ectobacillus antri</name>
    <dbReference type="NCBI Taxonomy" id="2486280"/>
    <lineage>
        <taxon>Bacteria</taxon>
        <taxon>Bacillati</taxon>
        <taxon>Bacillota</taxon>
        <taxon>Bacilli</taxon>
        <taxon>Bacillales</taxon>
        <taxon>Bacillaceae</taxon>
        <taxon>Ectobacillus</taxon>
    </lineage>
</organism>
<evidence type="ECO:0000259" key="7">
    <source>
        <dbReference type="PROSITE" id="PS51935"/>
    </source>
</evidence>
<dbReference type="Pfam" id="PF08239">
    <property type="entry name" value="SH3_3"/>
    <property type="match status" value="4"/>
</dbReference>
<evidence type="ECO:0000259" key="6">
    <source>
        <dbReference type="PROSITE" id="PS51781"/>
    </source>
</evidence>
<dbReference type="InterPro" id="IPR003646">
    <property type="entry name" value="SH3-like_bac-type"/>
</dbReference>
<dbReference type="Gene3D" id="2.30.30.40">
    <property type="entry name" value="SH3 Domains"/>
    <property type="match status" value="4"/>
</dbReference>
<feature type="chain" id="PRO_5046390407" evidence="5">
    <location>
        <begin position="24"/>
        <end position="416"/>
    </location>
</feature>
<dbReference type="Proteomes" id="UP001218246">
    <property type="component" value="Unassembled WGS sequence"/>
</dbReference>
<keyword evidence="9" id="KW-1185">Reference proteome</keyword>
<feature type="domain" description="SH3b" evidence="6">
    <location>
        <begin position="85"/>
        <end position="146"/>
    </location>
</feature>
<evidence type="ECO:0000256" key="5">
    <source>
        <dbReference type="SAM" id="SignalP"/>
    </source>
</evidence>
<dbReference type="SMART" id="SM00287">
    <property type="entry name" value="SH3b"/>
    <property type="match status" value="4"/>
</dbReference>
<accession>A0ABT6H8M5</accession>
<dbReference type="PANTHER" id="PTHR34408">
    <property type="entry name" value="FAMILY PROTEIN, PUTATIVE-RELATED"/>
    <property type="match status" value="1"/>
</dbReference>
<keyword evidence="2" id="KW-0645">Protease</keyword>
<dbReference type="Pfam" id="PF00877">
    <property type="entry name" value="NLPC_P60"/>
    <property type="match status" value="1"/>
</dbReference>
<dbReference type="InterPro" id="IPR052354">
    <property type="entry name" value="Cell_Wall_Dynamics_Protein"/>
</dbReference>
<dbReference type="PROSITE" id="PS51781">
    <property type="entry name" value="SH3B"/>
    <property type="match status" value="4"/>
</dbReference>
<comment type="caution">
    <text evidence="8">The sequence shown here is derived from an EMBL/GenBank/DDBJ whole genome shotgun (WGS) entry which is preliminary data.</text>
</comment>
<feature type="domain" description="SH3b" evidence="6">
    <location>
        <begin position="228"/>
        <end position="290"/>
    </location>
</feature>
<comment type="similarity">
    <text evidence="1">Belongs to the peptidase C40 family.</text>
</comment>
<proteinExistence type="inferred from homology"/>
<keyword evidence="5" id="KW-0732">Signal</keyword>
<dbReference type="SUPFAM" id="SSF54001">
    <property type="entry name" value="Cysteine proteinases"/>
    <property type="match status" value="1"/>
</dbReference>
<keyword evidence="4" id="KW-0788">Thiol protease</keyword>
<dbReference type="InterPro" id="IPR000064">
    <property type="entry name" value="NLP_P60_dom"/>
</dbReference>
<dbReference type="SUPFAM" id="SSF50044">
    <property type="entry name" value="SH3-domain"/>
    <property type="match status" value="1"/>
</dbReference>
<evidence type="ECO:0000313" key="8">
    <source>
        <dbReference type="EMBL" id="MDG5755213.1"/>
    </source>
</evidence>
<protein>
    <submittedName>
        <fullName evidence="8">SH3 domain-containing protein</fullName>
    </submittedName>
</protein>
<feature type="domain" description="SH3b" evidence="6">
    <location>
        <begin position="23"/>
        <end position="84"/>
    </location>
</feature>
<evidence type="ECO:0000256" key="4">
    <source>
        <dbReference type="ARBA" id="ARBA00022807"/>
    </source>
</evidence>
<feature type="domain" description="SH3b" evidence="6">
    <location>
        <begin position="159"/>
        <end position="221"/>
    </location>
</feature>
<sequence length="416" mass="44599">MKKVLAGIAVASVAGGIALDAEAATGTVEADSLRVRTGPSTSHGVIDLVNSGQSLQITGETDDWYQVDYNGQTAYVSKDFVVKTTPQYTVNVSSLRVRTGPSTNHSIIGSLSKGQEIEVLGEALDWYKISYNGQTGYVSKDFITANGQASEPQVSTQGNGIYIVNVDGLRIRKGPGTYHAVIGGTVKGQKLEVVGAENGWYKIKRDGAFGYVSAQYVTKAKTTPTITTETYYVNVNALNVRSGAGTNYSVLGVLKQGQKVAASGEQNGWLQINYNGGVAFITKEFVTKQEPSVSAPPTANSLITYAQSLTGVPYRWGGTTPAGFDCSGFIYHVYQKFNFSIGRTSTTGYWGSLTKTTNPQPGDLIYFQNTYKSGPSHMGIYLGNGSFIHASDNGVAVANVSTSYWKQHFLGYTKPY</sequence>
<evidence type="ECO:0000313" key="9">
    <source>
        <dbReference type="Proteomes" id="UP001218246"/>
    </source>
</evidence>
<reference evidence="8 9" key="1">
    <citation type="submission" date="2023-04" db="EMBL/GenBank/DDBJ databases">
        <title>Ectobacillus antri isolated from activated sludge.</title>
        <authorList>
            <person name="Yan P."/>
            <person name="Liu X."/>
        </authorList>
    </citation>
    <scope>NUCLEOTIDE SEQUENCE [LARGE SCALE GENOMIC DNA]</scope>
    <source>
        <strain evidence="8 9">C18H</strain>
    </source>
</reference>
<dbReference type="RefSeq" id="WP_278018218.1">
    <property type="nucleotide sequence ID" value="NZ_JARRRY010000006.1"/>
</dbReference>
<keyword evidence="3" id="KW-0378">Hydrolase</keyword>